<dbReference type="PROSITE" id="PS51194">
    <property type="entry name" value="HELICASE_CTER"/>
    <property type="match status" value="1"/>
</dbReference>
<dbReference type="PANTHER" id="PTHR47959:SF13">
    <property type="entry name" value="ATP-DEPENDENT RNA HELICASE RHLE"/>
    <property type="match status" value="1"/>
</dbReference>
<dbReference type="Proteomes" id="UP000308196">
    <property type="component" value="Chromosome"/>
</dbReference>
<evidence type="ECO:0000256" key="2">
    <source>
        <dbReference type="ARBA" id="ARBA00022801"/>
    </source>
</evidence>
<dbReference type="GeneID" id="78465469"/>
<dbReference type="PANTHER" id="PTHR47959">
    <property type="entry name" value="ATP-DEPENDENT RNA HELICASE RHLE-RELATED"/>
    <property type="match status" value="1"/>
</dbReference>
<dbReference type="SMART" id="SM00487">
    <property type="entry name" value="DEXDc"/>
    <property type="match status" value="1"/>
</dbReference>
<dbReference type="InterPro" id="IPR001650">
    <property type="entry name" value="Helicase_C-like"/>
</dbReference>
<dbReference type="GO" id="GO:0005524">
    <property type="term" value="F:ATP binding"/>
    <property type="evidence" value="ECO:0007669"/>
    <property type="project" value="UniProtKB-KW"/>
</dbReference>
<feature type="region of interest" description="Disordered" evidence="8">
    <location>
        <begin position="374"/>
        <end position="416"/>
    </location>
</feature>
<dbReference type="InterPro" id="IPR014014">
    <property type="entry name" value="RNA_helicase_DEAD_Q_motif"/>
</dbReference>
<evidence type="ECO:0000313" key="13">
    <source>
        <dbReference type="Proteomes" id="UP000308196"/>
    </source>
</evidence>
<feature type="domain" description="DEAD-box RNA helicase Q" evidence="11">
    <location>
        <begin position="1"/>
        <end position="29"/>
    </location>
</feature>
<dbReference type="PROSITE" id="PS51192">
    <property type="entry name" value="HELICASE_ATP_BIND_1"/>
    <property type="match status" value="1"/>
</dbReference>
<evidence type="ECO:0000259" key="11">
    <source>
        <dbReference type="PROSITE" id="PS51195"/>
    </source>
</evidence>
<keyword evidence="3 7" id="KW-0347">Helicase</keyword>
<name>A0A4U9W4U0_9SPHI</name>
<dbReference type="InterPro" id="IPR044742">
    <property type="entry name" value="DEAD/DEAH_RhlB"/>
</dbReference>
<sequence>MKFTEFGFVPTLEEGLESMMFEEATPIQEQTIPIIKGGADMIACAQTGTGKTAAYMLPILDAVAKDPKEAIRAIILVPTRELALQIDQQIMGMAYYTGATSIAIYGGGDGIGYEQQKRAIREGVNIIVATPGRLISHLSSMKVDLTQLTHFVLDEADNMLDMGFQDDILRIVSYLPKKKQMLLFSATMPIKIRTFARKILNQPVEVNIAISKPSEGIDQQVYLVYDQQKMNLLKIILQNPDYASVIIFASQKSTVKVLAQELQKLGIDAEGFHSDLDQSKREDIMSRFRSRQVRVLVGTDVISRGIDIVGISLVVNYDVPPDPEDYVHRIGRTARAATTGTAITFVNEKDQYRFSQIENLIGYPIEQVALPNGFESGPEYNPKKRVHKGNGTSKRRRFSNNKKKKNSNTEKQQKRA</sequence>
<evidence type="ECO:0000256" key="4">
    <source>
        <dbReference type="ARBA" id="ARBA00022840"/>
    </source>
</evidence>
<dbReference type="SUPFAM" id="SSF52540">
    <property type="entry name" value="P-loop containing nucleoside triphosphate hydrolases"/>
    <property type="match status" value="1"/>
</dbReference>
<dbReference type="InterPro" id="IPR000629">
    <property type="entry name" value="RNA-helicase_DEAD-box_CS"/>
</dbReference>
<dbReference type="Gene3D" id="3.40.50.300">
    <property type="entry name" value="P-loop containing nucleotide triphosphate hydrolases"/>
    <property type="match status" value="2"/>
</dbReference>
<organism evidence="12 13">
    <name type="scientific">Sphingobacterium thalpophilum</name>
    <dbReference type="NCBI Taxonomy" id="259"/>
    <lineage>
        <taxon>Bacteria</taxon>
        <taxon>Pseudomonadati</taxon>
        <taxon>Bacteroidota</taxon>
        <taxon>Sphingobacteriia</taxon>
        <taxon>Sphingobacteriales</taxon>
        <taxon>Sphingobacteriaceae</taxon>
        <taxon>Sphingobacterium</taxon>
    </lineage>
</organism>
<evidence type="ECO:0000256" key="3">
    <source>
        <dbReference type="ARBA" id="ARBA00022806"/>
    </source>
</evidence>
<dbReference type="KEGG" id="stha:NCTC11429_04905"/>
<dbReference type="AlphaFoldDB" id="A0A4U9W4U0"/>
<dbReference type="GO" id="GO:0003724">
    <property type="term" value="F:RNA helicase activity"/>
    <property type="evidence" value="ECO:0007669"/>
    <property type="project" value="UniProtKB-EC"/>
</dbReference>
<dbReference type="CDD" id="cd00268">
    <property type="entry name" value="DEADc"/>
    <property type="match status" value="1"/>
</dbReference>
<evidence type="ECO:0000256" key="8">
    <source>
        <dbReference type="SAM" id="MobiDB-lite"/>
    </source>
</evidence>
<feature type="domain" description="Helicase ATP-binding" evidence="9">
    <location>
        <begin position="32"/>
        <end position="206"/>
    </location>
</feature>
<dbReference type="InterPro" id="IPR027417">
    <property type="entry name" value="P-loop_NTPase"/>
</dbReference>
<evidence type="ECO:0000259" key="10">
    <source>
        <dbReference type="PROSITE" id="PS51194"/>
    </source>
</evidence>
<dbReference type="InterPro" id="IPR050079">
    <property type="entry name" value="DEAD_box_RNA_helicase"/>
</dbReference>
<dbReference type="Pfam" id="PF00271">
    <property type="entry name" value="Helicase_C"/>
    <property type="match status" value="1"/>
</dbReference>
<gene>
    <name evidence="12" type="primary">rhlE_5</name>
    <name evidence="12" type="ORF">NCTC11429_04905</name>
</gene>
<protein>
    <submittedName>
        <fullName evidence="12">ATP-dependent RNA helicase rhlE</fullName>
        <ecNumber evidence="12">3.6.4.13</ecNumber>
    </submittedName>
</protein>
<dbReference type="Pfam" id="PF00270">
    <property type="entry name" value="DEAD"/>
    <property type="match status" value="1"/>
</dbReference>
<feature type="compositionally biased region" description="Basic residues" evidence="8">
    <location>
        <begin position="383"/>
        <end position="406"/>
    </location>
</feature>
<accession>A0A4U9W4U0</accession>
<dbReference type="InterPro" id="IPR011545">
    <property type="entry name" value="DEAD/DEAH_box_helicase_dom"/>
</dbReference>
<dbReference type="GO" id="GO:0016787">
    <property type="term" value="F:hydrolase activity"/>
    <property type="evidence" value="ECO:0007669"/>
    <property type="project" value="UniProtKB-KW"/>
</dbReference>
<evidence type="ECO:0000313" key="12">
    <source>
        <dbReference type="EMBL" id="VTR53760.1"/>
    </source>
</evidence>
<evidence type="ECO:0000256" key="5">
    <source>
        <dbReference type="ARBA" id="ARBA00038437"/>
    </source>
</evidence>
<evidence type="ECO:0000256" key="7">
    <source>
        <dbReference type="RuleBase" id="RU000492"/>
    </source>
</evidence>
<evidence type="ECO:0000259" key="9">
    <source>
        <dbReference type="PROSITE" id="PS51192"/>
    </source>
</evidence>
<dbReference type="STRING" id="1123265.GCA_000686625_00242"/>
<dbReference type="EMBL" id="LR590484">
    <property type="protein sequence ID" value="VTR53760.1"/>
    <property type="molecule type" value="Genomic_DNA"/>
</dbReference>
<evidence type="ECO:0000256" key="1">
    <source>
        <dbReference type="ARBA" id="ARBA00022741"/>
    </source>
</evidence>
<comment type="similarity">
    <text evidence="5 7">Belongs to the DEAD box helicase family.</text>
</comment>
<dbReference type="PROSITE" id="PS51195">
    <property type="entry name" value="Q_MOTIF"/>
    <property type="match status" value="1"/>
</dbReference>
<keyword evidence="1 7" id="KW-0547">Nucleotide-binding</keyword>
<dbReference type="GO" id="GO:0003676">
    <property type="term" value="F:nucleic acid binding"/>
    <property type="evidence" value="ECO:0007669"/>
    <property type="project" value="InterPro"/>
</dbReference>
<feature type="domain" description="Helicase C-terminal" evidence="10">
    <location>
        <begin position="216"/>
        <end position="376"/>
    </location>
</feature>
<dbReference type="InterPro" id="IPR014001">
    <property type="entry name" value="Helicase_ATP-bd"/>
</dbReference>
<dbReference type="GO" id="GO:0005829">
    <property type="term" value="C:cytosol"/>
    <property type="evidence" value="ECO:0007669"/>
    <property type="project" value="TreeGrafter"/>
</dbReference>
<evidence type="ECO:0000256" key="6">
    <source>
        <dbReference type="PROSITE-ProRule" id="PRU00552"/>
    </source>
</evidence>
<proteinExistence type="inferred from homology"/>
<dbReference type="PROSITE" id="PS00039">
    <property type="entry name" value="DEAD_ATP_HELICASE"/>
    <property type="match status" value="1"/>
</dbReference>
<dbReference type="SMART" id="SM00490">
    <property type="entry name" value="HELICc"/>
    <property type="match status" value="1"/>
</dbReference>
<keyword evidence="4 7" id="KW-0067">ATP-binding</keyword>
<dbReference type="CDD" id="cd18787">
    <property type="entry name" value="SF2_C_DEAD"/>
    <property type="match status" value="1"/>
</dbReference>
<feature type="short sequence motif" description="Q motif" evidence="6">
    <location>
        <begin position="1"/>
        <end position="29"/>
    </location>
</feature>
<dbReference type="RefSeq" id="WP_028068392.1">
    <property type="nucleotide sequence ID" value="NZ_CP162525.1"/>
</dbReference>
<feature type="compositionally biased region" description="Basic and acidic residues" evidence="8">
    <location>
        <begin position="407"/>
        <end position="416"/>
    </location>
</feature>
<keyword evidence="2 7" id="KW-0378">Hydrolase</keyword>
<dbReference type="EC" id="3.6.4.13" evidence="12"/>
<reference evidence="12 13" key="1">
    <citation type="submission" date="2019-05" db="EMBL/GenBank/DDBJ databases">
        <authorList>
            <consortium name="Pathogen Informatics"/>
        </authorList>
    </citation>
    <scope>NUCLEOTIDE SEQUENCE [LARGE SCALE GENOMIC DNA]</scope>
    <source>
        <strain evidence="12 13">NCTC11429</strain>
    </source>
</reference>